<evidence type="ECO:0000313" key="2">
    <source>
        <dbReference type="Proteomes" id="UP000199263"/>
    </source>
</evidence>
<dbReference type="EMBL" id="FOMG01000002">
    <property type="protein sequence ID" value="SFC31905.1"/>
    <property type="molecule type" value="Genomic_DNA"/>
</dbReference>
<protein>
    <submittedName>
        <fullName evidence="1">Uncharacterized protein</fullName>
    </submittedName>
</protein>
<accession>A0A1I1I7A8</accession>
<dbReference type="AlphaFoldDB" id="A0A1I1I7A8"/>
<dbReference type="RefSeq" id="WP_175559921.1">
    <property type="nucleotide sequence ID" value="NZ_FOMG01000002.1"/>
</dbReference>
<dbReference type="Proteomes" id="UP000199263">
    <property type="component" value="Unassembled WGS sequence"/>
</dbReference>
<evidence type="ECO:0000313" key="1">
    <source>
        <dbReference type="EMBL" id="SFC31905.1"/>
    </source>
</evidence>
<proteinExistence type="predicted"/>
<gene>
    <name evidence="1" type="ORF">SAMN05421842_102149</name>
</gene>
<organism evidence="1 2">
    <name type="scientific">Clostridium uliginosum</name>
    <dbReference type="NCBI Taxonomy" id="119641"/>
    <lineage>
        <taxon>Bacteria</taxon>
        <taxon>Bacillati</taxon>
        <taxon>Bacillota</taxon>
        <taxon>Clostridia</taxon>
        <taxon>Eubacteriales</taxon>
        <taxon>Clostridiaceae</taxon>
        <taxon>Clostridium</taxon>
    </lineage>
</organism>
<sequence length="47" mass="5674">MKFKILEPIIYLKNVYKQYISEREDSEKILGILKGINSFIYQEYINS</sequence>
<reference evidence="1 2" key="1">
    <citation type="submission" date="2016-10" db="EMBL/GenBank/DDBJ databases">
        <authorList>
            <person name="de Groot N.N."/>
        </authorList>
    </citation>
    <scope>NUCLEOTIDE SEQUENCE [LARGE SCALE GENOMIC DNA]</scope>
    <source>
        <strain evidence="1 2">DSM 12992</strain>
    </source>
</reference>
<name>A0A1I1I7A8_9CLOT</name>
<keyword evidence="2" id="KW-1185">Reference proteome</keyword>